<dbReference type="CDD" id="cd05233">
    <property type="entry name" value="SDR_c"/>
    <property type="match status" value="1"/>
</dbReference>
<dbReference type="RefSeq" id="WP_086079819.1">
    <property type="nucleotide sequence ID" value="NZ_CP021111.1"/>
</dbReference>
<dbReference type="InterPro" id="IPR036291">
    <property type="entry name" value="NAD(P)-bd_dom_sf"/>
</dbReference>
<dbReference type="EMBL" id="CP021111">
    <property type="protein sequence ID" value="ARP96067.1"/>
    <property type="molecule type" value="Genomic_DNA"/>
</dbReference>
<reference evidence="3 4" key="1">
    <citation type="submission" date="2017-05" db="EMBL/GenBank/DDBJ databases">
        <title>Complete and WGS of Bordetella genogroups.</title>
        <authorList>
            <person name="Spilker T."/>
            <person name="LiPuma J."/>
        </authorList>
    </citation>
    <scope>NUCLEOTIDE SEQUENCE [LARGE SCALE GENOMIC DNA]</scope>
    <source>
        <strain evidence="3 4">AU7206</strain>
    </source>
</reference>
<evidence type="ECO:0000256" key="1">
    <source>
        <dbReference type="ARBA" id="ARBA00006484"/>
    </source>
</evidence>
<sequence>MNTHRHNRVALVTGASRGIGAATALALARRGFHTVLAVRDPAGAVPVLTQIEAEGGTAWAVALDVRDGGSVRAAMDECLRREGSLDALVNNAGNIEPIGLLGDTDEQAWLANHDVNLHGPYRTIRAALPALLSSPAAVIVNLSSGAAHATREGWSAYCSGKAGLAMLTRCVAHEYPAIACYGFQPGFVDTAMQASIRASGINDISRMPRSNLAPAERPAEYIAWLCDARPADLGGQDLSINDAALQARLREATP</sequence>
<protein>
    <recommendedName>
        <fullName evidence="5">Short-chain dehydrogenase</fullName>
    </recommendedName>
</protein>
<accession>A0A1W6ZFH8</accession>
<dbReference type="Gene3D" id="3.40.50.720">
    <property type="entry name" value="NAD(P)-binding Rossmann-like Domain"/>
    <property type="match status" value="1"/>
</dbReference>
<dbReference type="Proteomes" id="UP000194161">
    <property type="component" value="Chromosome"/>
</dbReference>
<dbReference type="PROSITE" id="PS00061">
    <property type="entry name" value="ADH_SHORT"/>
    <property type="match status" value="1"/>
</dbReference>
<dbReference type="InterPro" id="IPR002347">
    <property type="entry name" value="SDR_fam"/>
</dbReference>
<dbReference type="InterPro" id="IPR050259">
    <property type="entry name" value="SDR"/>
</dbReference>
<evidence type="ECO:0008006" key="5">
    <source>
        <dbReference type="Google" id="ProtNLM"/>
    </source>
</evidence>
<dbReference type="PRINTS" id="PR00081">
    <property type="entry name" value="GDHRDH"/>
</dbReference>
<dbReference type="PANTHER" id="PTHR42879:SF2">
    <property type="entry name" value="3-OXOACYL-[ACYL-CARRIER-PROTEIN] REDUCTASE FABG"/>
    <property type="match status" value="1"/>
</dbReference>
<dbReference type="PRINTS" id="PR00080">
    <property type="entry name" value="SDRFAMILY"/>
</dbReference>
<dbReference type="KEGG" id="bgm:CAL15_17805"/>
<dbReference type="OrthoDB" id="9806974at2"/>
<name>A0A1W6ZFH8_9BORD</name>
<evidence type="ECO:0000256" key="2">
    <source>
        <dbReference type="RuleBase" id="RU000363"/>
    </source>
</evidence>
<comment type="similarity">
    <text evidence="1 2">Belongs to the short-chain dehydrogenases/reductases (SDR) family.</text>
</comment>
<organism evidence="3 4">
    <name type="scientific">Bordetella genomosp. 13</name>
    <dbReference type="NCBI Taxonomy" id="463040"/>
    <lineage>
        <taxon>Bacteria</taxon>
        <taxon>Pseudomonadati</taxon>
        <taxon>Pseudomonadota</taxon>
        <taxon>Betaproteobacteria</taxon>
        <taxon>Burkholderiales</taxon>
        <taxon>Alcaligenaceae</taxon>
        <taxon>Bordetella</taxon>
    </lineage>
</organism>
<proteinExistence type="inferred from homology"/>
<dbReference type="InterPro" id="IPR020904">
    <property type="entry name" value="Sc_DH/Rdtase_CS"/>
</dbReference>
<gene>
    <name evidence="3" type="ORF">CAL15_17805</name>
</gene>
<evidence type="ECO:0000313" key="3">
    <source>
        <dbReference type="EMBL" id="ARP96067.1"/>
    </source>
</evidence>
<evidence type="ECO:0000313" key="4">
    <source>
        <dbReference type="Proteomes" id="UP000194161"/>
    </source>
</evidence>
<dbReference type="SUPFAM" id="SSF51735">
    <property type="entry name" value="NAD(P)-binding Rossmann-fold domains"/>
    <property type="match status" value="1"/>
</dbReference>
<dbReference type="GO" id="GO:0032787">
    <property type="term" value="P:monocarboxylic acid metabolic process"/>
    <property type="evidence" value="ECO:0007669"/>
    <property type="project" value="UniProtKB-ARBA"/>
</dbReference>
<dbReference type="Pfam" id="PF00106">
    <property type="entry name" value="adh_short"/>
    <property type="match status" value="1"/>
</dbReference>
<dbReference type="STRING" id="463040.CAL15_17805"/>
<keyword evidence="4" id="KW-1185">Reference proteome</keyword>
<dbReference type="PANTHER" id="PTHR42879">
    <property type="entry name" value="3-OXOACYL-(ACYL-CARRIER-PROTEIN) REDUCTASE"/>
    <property type="match status" value="1"/>
</dbReference>
<dbReference type="AlphaFoldDB" id="A0A1W6ZFH8"/>